<dbReference type="PROSITE" id="PS00622">
    <property type="entry name" value="HTH_LUXR_1"/>
    <property type="match status" value="1"/>
</dbReference>
<gene>
    <name evidence="10" type="primary">exaE</name>
    <name evidence="10" type="ORF">AA415_00505</name>
    <name evidence="14" type="ORF">DW668_13405</name>
    <name evidence="13" type="ORF">DW853_04915</name>
    <name evidence="12" type="ORF">DW889_06355</name>
    <name evidence="11" type="ORF">DWY65_10755</name>
    <name evidence="15" type="ORF">DWZ78_07910</name>
    <name evidence="9" type="ORF">F9958_09075</name>
    <name evidence="8" type="ORF">F9962_07390</name>
</gene>
<reference evidence="10" key="2">
    <citation type="submission" date="2016-01" db="EMBL/GenBank/DDBJ databases">
        <authorList>
            <person name="McClelland M."/>
            <person name="Jain A."/>
            <person name="Saraogi P."/>
            <person name="Mendelson R."/>
            <person name="Westerman R."/>
            <person name="SanMiguel P."/>
            <person name="Csonka L."/>
        </authorList>
    </citation>
    <scope>NUCLEOTIDE SEQUENCE</scope>
    <source>
        <strain evidence="10">CL09T03C01</strain>
    </source>
</reference>
<dbReference type="SUPFAM" id="SSF52172">
    <property type="entry name" value="CheY-like"/>
    <property type="match status" value="1"/>
</dbReference>
<dbReference type="EMBL" id="QRTW01000018">
    <property type="protein sequence ID" value="RGR12118.1"/>
    <property type="molecule type" value="Genomic_DNA"/>
</dbReference>
<dbReference type="EMBL" id="QRPN01000006">
    <property type="protein sequence ID" value="RHM19218.1"/>
    <property type="molecule type" value="Genomic_DNA"/>
</dbReference>
<protein>
    <submittedName>
        <fullName evidence="11">DNA-binding response regulator</fullName>
    </submittedName>
    <submittedName>
        <fullName evidence="10">Putative transcriptional activator protein, ExaE-like</fullName>
    </submittedName>
    <submittedName>
        <fullName evidence="8">Response regulator transcription factor</fullName>
    </submittedName>
</protein>
<dbReference type="PROSITE" id="PS50043">
    <property type="entry name" value="HTH_LUXR_2"/>
    <property type="match status" value="1"/>
</dbReference>
<dbReference type="PRINTS" id="PR00038">
    <property type="entry name" value="HTHLUXR"/>
</dbReference>
<evidence type="ECO:0000256" key="1">
    <source>
        <dbReference type="ARBA" id="ARBA00022553"/>
    </source>
</evidence>
<dbReference type="Proteomes" id="UP000440773">
    <property type="component" value="Unassembled WGS sequence"/>
</dbReference>
<dbReference type="AlphaFoldDB" id="A0A108TC00"/>
<evidence type="ECO:0000259" key="7">
    <source>
        <dbReference type="PROSITE" id="PS50110"/>
    </source>
</evidence>
<evidence type="ECO:0000256" key="3">
    <source>
        <dbReference type="ARBA" id="ARBA00023125"/>
    </source>
</evidence>
<sequence length="217" mass="24891">MKERDIRILLVDDHDLVLQGLKRIVECSLPEIKNVCTASSGQEALHLIASQRFNLFVLDMELPDISGMDIIVRIREKDPRARIIVNTMHEEIWFIKDLIQSAVDGILFKSIDSTKIAEAIRRVLDGGTYYCPYAEHVRAQMRRSDEGRREELTLRELDVLKRISEGKNTQEIAQELCVSTNTVDTHRRHLMDKLDARNVADLIMTAISKGIIPIRKC</sequence>
<dbReference type="EMBL" id="WCLE01000016">
    <property type="protein sequence ID" value="KAB5314106.1"/>
    <property type="molecule type" value="Genomic_DNA"/>
</dbReference>
<dbReference type="SUPFAM" id="SSF46894">
    <property type="entry name" value="C-terminal effector domain of the bipartite response regulators"/>
    <property type="match status" value="1"/>
</dbReference>
<keyword evidence="16" id="KW-1185">Reference proteome</keyword>
<dbReference type="Proteomes" id="UP000283482">
    <property type="component" value="Unassembled WGS sequence"/>
</dbReference>
<keyword evidence="1 5" id="KW-0597">Phosphoprotein</keyword>
<dbReference type="Proteomes" id="UP000283310">
    <property type="component" value="Unassembled WGS sequence"/>
</dbReference>
<dbReference type="Proteomes" id="UP000285305">
    <property type="component" value="Unassembled WGS sequence"/>
</dbReference>
<evidence type="ECO:0000313" key="16">
    <source>
        <dbReference type="Proteomes" id="UP000056419"/>
    </source>
</evidence>
<dbReference type="CDD" id="cd06170">
    <property type="entry name" value="LuxR_C_like"/>
    <property type="match status" value="1"/>
</dbReference>
<dbReference type="PROSITE" id="PS50110">
    <property type="entry name" value="RESPONSE_REGULATORY"/>
    <property type="match status" value="1"/>
</dbReference>
<evidence type="ECO:0000313" key="17">
    <source>
        <dbReference type="Proteomes" id="UP000283310"/>
    </source>
</evidence>
<dbReference type="InterPro" id="IPR011006">
    <property type="entry name" value="CheY-like_superfamily"/>
</dbReference>
<accession>A0A108TC00</accession>
<comment type="caution">
    <text evidence="10">The sequence shown here is derived from an EMBL/GenBank/DDBJ whole genome shotgun (WGS) entry which is preliminary data.</text>
</comment>
<evidence type="ECO:0000313" key="14">
    <source>
        <dbReference type="EMBL" id="RHF72556.1"/>
    </source>
</evidence>
<evidence type="ECO:0000313" key="10">
    <source>
        <dbReference type="EMBL" id="KWR57049.1"/>
    </source>
</evidence>
<evidence type="ECO:0000259" key="6">
    <source>
        <dbReference type="PROSITE" id="PS50043"/>
    </source>
</evidence>
<dbReference type="Proteomes" id="UP000467334">
    <property type="component" value="Unassembled WGS sequence"/>
</dbReference>
<evidence type="ECO:0000313" key="9">
    <source>
        <dbReference type="EMBL" id="KAB5314106.1"/>
    </source>
</evidence>
<evidence type="ECO:0000256" key="2">
    <source>
        <dbReference type="ARBA" id="ARBA00023015"/>
    </source>
</evidence>
<proteinExistence type="predicted"/>
<name>A0A108TC00_BACSE</name>
<reference evidence="22 23" key="4">
    <citation type="journal article" date="2019" name="Nat. Med.">
        <title>A library of human gut bacterial isolates paired with longitudinal multiomics data enables mechanistic microbiome research.</title>
        <authorList>
            <person name="Poyet M."/>
            <person name="Groussin M."/>
            <person name="Gibbons S.M."/>
            <person name="Avila-Pacheco J."/>
            <person name="Jiang X."/>
            <person name="Kearney S.M."/>
            <person name="Perrotta A.R."/>
            <person name="Berdy B."/>
            <person name="Zhao S."/>
            <person name="Lieberman T.D."/>
            <person name="Swanson P.K."/>
            <person name="Smith M."/>
            <person name="Roesemann S."/>
            <person name="Alexander J.E."/>
            <person name="Rich S.A."/>
            <person name="Livny J."/>
            <person name="Vlamakis H."/>
            <person name="Clish C."/>
            <person name="Bullock K."/>
            <person name="Deik A."/>
            <person name="Scott J."/>
            <person name="Pierce K.A."/>
            <person name="Xavier R.J."/>
            <person name="Alm E.J."/>
        </authorList>
    </citation>
    <scope>NUCLEOTIDE SEQUENCE [LARGE SCALE GENOMIC DNA]</scope>
    <source>
        <strain evidence="8 22">BIOML-A17</strain>
        <strain evidence="9 23">BIOML-A6</strain>
    </source>
</reference>
<dbReference type="InterPro" id="IPR058245">
    <property type="entry name" value="NreC/VraR/RcsB-like_REC"/>
</dbReference>
<dbReference type="InterPro" id="IPR016032">
    <property type="entry name" value="Sig_transdc_resp-reg_C-effctor"/>
</dbReference>
<keyword evidence="2" id="KW-0805">Transcription regulation</keyword>
<dbReference type="EMBL" id="WCLP01000015">
    <property type="protein sequence ID" value="KAB5282078.1"/>
    <property type="molecule type" value="Genomic_DNA"/>
</dbReference>
<dbReference type="Pfam" id="PF00072">
    <property type="entry name" value="Response_reg"/>
    <property type="match status" value="1"/>
</dbReference>
<evidence type="ECO:0000313" key="22">
    <source>
        <dbReference type="Proteomes" id="UP000440773"/>
    </source>
</evidence>
<dbReference type="SMART" id="SM00421">
    <property type="entry name" value="HTH_LUXR"/>
    <property type="match status" value="1"/>
</dbReference>
<organism evidence="10 16">
    <name type="scientific">Bacteroides stercoris</name>
    <dbReference type="NCBI Taxonomy" id="46506"/>
    <lineage>
        <taxon>Bacteria</taxon>
        <taxon>Pseudomonadati</taxon>
        <taxon>Bacteroidota</taxon>
        <taxon>Bacteroidia</taxon>
        <taxon>Bacteroidales</taxon>
        <taxon>Bacteroidaceae</taxon>
        <taxon>Bacteroides</taxon>
    </lineage>
</organism>
<dbReference type="Proteomes" id="UP000283762">
    <property type="component" value="Unassembled WGS sequence"/>
</dbReference>
<evidence type="ECO:0000256" key="4">
    <source>
        <dbReference type="ARBA" id="ARBA00023163"/>
    </source>
</evidence>
<dbReference type="EMBL" id="QRHJ01000042">
    <property type="protein sequence ID" value="RHF72556.1"/>
    <property type="molecule type" value="Genomic_DNA"/>
</dbReference>
<evidence type="ECO:0000313" key="18">
    <source>
        <dbReference type="Proteomes" id="UP000283482"/>
    </source>
</evidence>
<evidence type="ECO:0000313" key="23">
    <source>
        <dbReference type="Proteomes" id="UP000467334"/>
    </source>
</evidence>
<dbReference type="InterPro" id="IPR000792">
    <property type="entry name" value="Tscrpt_reg_LuxR_C"/>
</dbReference>
<dbReference type="GeneID" id="31797194"/>
<dbReference type="PANTHER" id="PTHR43214:SF41">
    <property type="entry name" value="NITRATE_NITRITE RESPONSE REGULATOR PROTEIN NARP"/>
    <property type="match status" value="1"/>
</dbReference>
<evidence type="ECO:0000313" key="11">
    <source>
        <dbReference type="EMBL" id="RGR12118.1"/>
    </source>
</evidence>
<evidence type="ECO:0000313" key="12">
    <source>
        <dbReference type="EMBL" id="RHB30351.1"/>
    </source>
</evidence>
<dbReference type="RefSeq" id="WP_005654918.1">
    <property type="nucleotide sequence ID" value="NZ_BAABYC010000001.1"/>
</dbReference>
<dbReference type="GO" id="GO:0000160">
    <property type="term" value="P:phosphorelay signal transduction system"/>
    <property type="evidence" value="ECO:0007669"/>
    <property type="project" value="InterPro"/>
</dbReference>
<evidence type="ECO:0000313" key="19">
    <source>
        <dbReference type="Proteomes" id="UP000283762"/>
    </source>
</evidence>
<evidence type="ECO:0000313" key="13">
    <source>
        <dbReference type="EMBL" id="RHC32269.1"/>
    </source>
</evidence>
<evidence type="ECO:0000313" key="15">
    <source>
        <dbReference type="EMBL" id="RHM19218.1"/>
    </source>
</evidence>
<dbReference type="EMBL" id="QSGN01000011">
    <property type="protein sequence ID" value="RHB30351.1"/>
    <property type="molecule type" value="Genomic_DNA"/>
</dbReference>
<reference evidence="10 16" key="1">
    <citation type="journal article" date="2016" name="BMC Genomics">
        <title>Type VI secretion systems of human gut Bacteroidales segregate into three genetic architectures, two of which are contained on mobile genetic elements.</title>
        <authorList>
            <person name="Coyne M.J."/>
            <person name="Roelofs K.G."/>
            <person name="Comstock L.E."/>
        </authorList>
    </citation>
    <scope>NUCLEOTIDE SEQUENCE [LARGE SCALE GENOMIC DNA]</scope>
    <source>
        <strain evidence="10 16">CL09T03C01</strain>
    </source>
</reference>
<dbReference type="InterPro" id="IPR001789">
    <property type="entry name" value="Sig_transdc_resp-reg_receiver"/>
</dbReference>
<dbReference type="Pfam" id="PF00196">
    <property type="entry name" value="GerE"/>
    <property type="match status" value="1"/>
</dbReference>
<feature type="modified residue" description="4-aspartylphosphate" evidence="5">
    <location>
        <position position="59"/>
    </location>
</feature>
<evidence type="ECO:0000313" key="21">
    <source>
        <dbReference type="Proteomes" id="UP000285305"/>
    </source>
</evidence>
<feature type="domain" description="HTH luxR-type" evidence="6">
    <location>
        <begin position="145"/>
        <end position="210"/>
    </location>
</feature>
<dbReference type="Proteomes" id="UP000284604">
    <property type="component" value="Unassembled WGS sequence"/>
</dbReference>
<dbReference type="CDD" id="cd17535">
    <property type="entry name" value="REC_NarL-like"/>
    <property type="match status" value="1"/>
</dbReference>
<evidence type="ECO:0000313" key="8">
    <source>
        <dbReference type="EMBL" id="KAB5282078.1"/>
    </source>
</evidence>
<keyword evidence="3 11" id="KW-0238">DNA-binding</keyword>
<evidence type="ECO:0000256" key="5">
    <source>
        <dbReference type="PROSITE-ProRule" id="PRU00169"/>
    </source>
</evidence>
<dbReference type="STRING" id="46506.AA415_00505"/>
<dbReference type="InterPro" id="IPR039420">
    <property type="entry name" value="WalR-like"/>
</dbReference>
<reference evidence="17 18" key="3">
    <citation type="submission" date="2018-08" db="EMBL/GenBank/DDBJ databases">
        <title>A genome reference for cultivated species of the human gut microbiota.</title>
        <authorList>
            <person name="Zou Y."/>
            <person name="Xue W."/>
            <person name="Luo G."/>
        </authorList>
    </citation>
    <scope>NUCLEOTIDE SEQUENCE [LARGE SCALE GENOMIC DNA]</scope>
    <source>
        <strain evidence="11 17">AF26-20BH</strain>
        <strain evidence="15 20">AF35-20</strain>
        <strain evidence="14 19">AM25-16</strain>
        <strain evidence="13 21">AM36-9BH</strain>
        <strain evidence="12 18">AM40-34</strain>
    </source>
</reference>
<dbReference type="Gene3D" id="3.40.50.2300">
    <property type="match status" value="1"/>
</dbReference>
<dbReference type="Proteomes" id="UP000056419">
    <property type="component" value="Unassembled WGS sequence"/>
</dbReference>
<dbReference type="GO" id="GO:0006355">
    <property type="term" value="P:regulation of DNA-templated transcription"/>
    <property type="evidence" value="ECO:0007669"/>
    <property type="project" value="InterPro"/>
</dbReference>
<dbReference type="EMBL" id="QSHQ01000006">
    <property type="protein sequence ID" value="RHC32269.1"/>
    <property type="molecule type" value="Genomic_DNA"/>
</dbReference>
<dbReference type="EMBL" id="LRGC01000002">
    <property type="protein sequence ID" value="KWR57049.1"/>
    <property type="molecule type" value="Genomic_DNA"/>
</dbReference>
<dbReference type="PANTHER" id="PTHR43214">
    <property type="entry name" value="TWO-COMPONENT RESPONSE REGULATOR"/>
    <property type="match status" value="1"/>
</dbReference>
<feature type="domain" description="Response regulatory" evidence="7">
    <location>
        <begin position="7"/>
        <end position="124"/>
    </location>
</feature>
<dbReference type="GO" id="GO:0003677">
    <property type="term" value="F:DNA binding"/>
    <property type="evidence" value="ECO:0007669"/>
    <property type="project" value="UniProtKB-KW"/>
</dbReference>
<keyword evidence="4" id="KW-0804">Transcription</keyword>
<dbReference type="PATRIC" id="fig|46506.5.peg.545"/>
<dbReference type="SMART" id="SM00448">
    <property type="entry name" value="REC"/>
    <property type="match status" value="1"/>
</dbReference>
<evidence type="ECO:0000313" key="20">
    <source>
        <dbReference type="Proteomes" id="UP000284604"/>
    </source>
</evidence>